<organism evidence="1 2">
    <name type="scientific">Urbifossiella limnaea</name>
    <dbReference type="NCBI Taxonomy" id="2528023"/>
    <lineage>
        <taxon>Bacteria</taxon>
        <taxon>Pseudomonadati</taxon>
        <taxon>Planctomycetota</taxon>
        <taxon>Planctomycetia</taxon>
        <taxon>Gemmatales</taxon>
        <taxon>Gemmataceae</taxon>
        <taxon>Urbifossiella</taxon>
    </lineage>
</organism>
<dbReference type="AlphaFoldDB" id="A0A517XYF5"/>
<sequence length="121" mass="13630">MLPRPELLDDPMRFVPLYLKGAITESEFRNCSLWSLNDANVNQFLASCPADLLEMVLSEVAGLPSDEDEAGWASHCFFQISTATRAFTTAEYEQQLREVRQAFRNGARVLRAAIAQHTVPR</sequence>
<reference evidence="1 2" key="1">
    <citation type="submission" date="2019-02" db="EMBL/GenBank/DDBJ databases">
        <title>Deep-cultivation of Planctomycetes and their phenomic and genomic characterization uncovers novel biology.</title>
        <authorList>
            <person name="Wiegand S."/>
            <person name="Jogler M."/>
            <person name="Boedeker C."/>
            <person name="Pinto D."/>
            <person name="Vollmers J."/>
            <person name="Rivas-Marin E."/>
            <person name="Kohn T."/>
            <person name="Peeters S.H."/>
            <person name="Heuer A."/>
            <person name="Rast P."/>
            <person name="Oberbeckmann S."/>
            <person name="Bunk B."/>
            <person name="Jeske O."/>
            <person name="Meyerdierks A."/>
            <person name="Storesund J.E."/>
            <person name="Kallscheuer N."/>
            <person name="Luecker S."/>
            <person name="Lage O.M."/>
            <person name="Pohl T."/>
            <person name="Merkel B.J."/>
            <person name="Hornburger P."/>
            <person name="Mueller R.-W."/>
            <person name="Bruemmer F."/>
            <person name="Labrenz M."/>
            <person name="Spormann A.M."/>
            <person name="Op den Camp H."/>
            <person name="Overmann J."/>
            <person name="Amann R."/>
            <person name="Jetten M.S.M."/>
            <person name="Mascher T."/>
            <person name="Medema M.H."/>
            <person name="Devos D.P."/>
            <person name="Kaster A.-K."/>
            <person name="Ovreas L."/>
            <person name="Rohde M."/>
            <person name="Galperin M.Y."/>
            <person name="Jogler C."/>
        </authorList>
    </citation>
    <scope>NUCLEOTIDE SEQUENCE [LARGE SCALE GENOMIC DNA]</scope>
    <source>
        <strain evidence="1 2">ETA_A1</strain>
    </source>
</reference>
<evidence type="ECO:0000313" key="1">
    <source>
        <dbReference type="EMBL" id="QDU22503.1"/>
    </source>
</evidence>
<accession>A0A517XYF5</accession>
<protein>
    <submittedName>
        <fullName evidence="1">Uncharacterized protein</fullName>
    </submittedName>
</protein>
<dbReference type="Proteomes" id="UP000319576">
    <property type="component" value="Chromosome"/>
</dbReference>
<keyword evidence="2" id="KW-1185">Reference proteome</keyword>
<dbReference type="EMBL" id="CP036273">
    <property type="protein sequence ID" value="QDU22503.1"/>
    <property type="molecule type" value="Genomic_DNA"/>
</dbReference>
<evidence type="ECO:0000313" key="2">
    <source>
        <dbReference type="Proteomes" id="UP000319576"/>
    </source>
</evidence>
<proteinExistence type="predicted"/>
<name>A0A517XYF5_9BACT</name>
<dbReference type="KEGG" id="uli:ETAA1_44850"/>
<dbReference type="RefSeq" id="WP_145242291.1">
    <property type="nucleotide sequence ID" value="NZ_CP036273.1"/>
</dbReference>
<gene>
    <name evidence="1" type="ORF">ETAA1_44850</name>
</gene>
<dbReference type="OrthoDB" id="9950867at2"/>